<dbReference type="Gene3D" id="1.25.40.10">
    <property type="entry name" value="Tetratricopeptide repeat domain"/>
    <property type="match status" value="1"/>
</dbReference>
<feature type="compositionally biased region" description="Polar residues" evidence="3">
    <location>
        <begin position="1267"/>
        <end position="1276"/>
    </location>
</feature>
<comment type="function">
    <text evidence="2">mRNA-binding protein involved in proper cytoplasmic distribution of mitochondria. Specifically binds mRNAs of nuclear-encoded mitochondrial proteins in the cytoplasm and regulates transport or translation of these transcripts close to mitochondria, playing a role in mitochondrial biogenesis.</text>
</comment>
<sequence>MVSETESQAAGLSLAGHLNADQAASNTDKALRVSCAIEGTAHNGVNDESKEPSPQDMFDVKIQLPSGEFVDIQVSSKELVQEIIQVLMEHEDSCHRTCFSLQFEGNVLDNFSELKSVEGLKEGSVLKVVEEPYTIREARIHIRHFRDLLKSLDLTDAYNGVDCSSLSFLNSISEGDIGDSLCHETNGKKKKRQFSDQGLEAIDCSPPEYILPGNSERPLQHLQPISCDNKSTQCLKSMIMSGWNPPPGNRKMHGDLMYLNIITMEDHHLNITASNRGFYINQSTAEVFNPKPASPSHLSHSLVELLNQLSPAFKKNFFVLQKKRIHRHPLERIATPYQVYSWVAPNTNHIIDCVRAEDAYNSRLGYEEHIPGQTRDWNEELQTTRELPQVLPTDLQLRQRATFKINSDFVGASTRGAMAVIDGNVMAINPGEDTKMQMFIWNNIFFSFGFDVRDHYKDLGGDHAAHVAANHDLKGVQAYSDLDIEGLYVLGTVVLDYRGYRVTAQSIIPGILDRKEDQSVVYGSIDFGKTVSSSVKYLNLLQKSCKPLKIMKHAVLNEKDEEVTLCSSVECKGIIGNDGRHYILDLLRTFPPDMNFFSLKEEETKREDCKLSFPKSYRHKLCSLRPELIDSFVQHKYAQFMKLVIDKTQREELRPSNGHTPESQEIDEKLDVDVVREVCREVGSVLDYMFDIRFNPDICSTVVRFPDSQTEANQLQKRLLSEAAAFLLTVQIPTYIKGCLNHVVVPMDGKSLTEALHFHGINVRYLGTIAEMICQEEEQQTLDHVYRTIIMDIVTRSARRILHHYLQGVEMSALSMAVSHFLNCFLSSYPNPVAHLPPDELQSRRRKGKKKLRPLENGDSTSWTSMTPSDLWKQINEKAKDSFDFTLLCDSVDQLVEKFKLQKVSLLREFCTKCGIQILLRDYNFESRHKPAMTEEDILNMFPVVKHIHIKAKEANELVNKAQISIQQGFLKQGVILLNEALVQFNGIYGAIHPEIAACLRLLARVKFILGDITEALDNQQKAVIMTERTLGYDHTDTIQDYVLLAHYCFASGQLPVSLKLLYRARYLLLLISGEDHPSMATLDSNIGVVLQAVLECDLSLRFLEKALETNKKYFGNKSLDLALSHHLIALAYTSKAEFRAAMQHEKETYTIYKALLGDFHEHTKESSAFLKHVTQQAVNLQRTMNEIYKNGSMATLPHVQIVPPGIETLLQQLNIINGIIKINRSKIDGENTVNPKEAKPNSPDSSPENPLQESAMQIMKPKEVTNENGNKTQSQEECDQSLKQKEGTDEQNGNSAKNNQGDPFLDGSTAQL</sequence>
<evidence type="ECO:0000259" key="4">
    <source>
        <dbReference type="PROSITE" id="PS51823"/>
    </source>
</evidence>
<dbReference type="EMBL" id="JAACNH010000001">
    <property type="protein sequence ID" value="KAG8455747.1"/>
    <property type="molecule type" value="Genomic_DNA"/>
</dbReference>
<name>A0A8T2KK56_9PIPI</name>
<dbReference type="GO" id="GO:0048312">
    <property type="term" value="P:intracellular distribution of mitochondria"/>
    <property type="evidence" value="ECO:0007669"/>
    <property type="project" value="TreeGrafter"/>
</dbReference>
<dbReference type="Pfam" id="PF15044">
    <property type="entry name" value="CLU_N"/>
    <property type="match status" value="1"/>
</dbReference>
<evidence type="ECO:0000313" key="6">
    <source>
        <dbReference type="Proteomes" id="UP000812440"/>
    </source>
</evidence>
<dbReference type="Gene3D" id="3.30.2280.10">
    <property type="entry name" value="Hypothetical protein (hspc210)"/>
    <property type="match status" value="1"/>
</dbReference>
<dbReference type="Pfam" id="PF13236">
    <property type="entry name" value="CLU"/>
    <property type="match status" value="1"/>
</dbReference>
<feature type="compositionally biased region" description="Polar residues" evidence="3">
    <location>
        <begin position="1243"/>
        <end position="1256"/>
    </location>
</feature>
<feature type="region of interest" description="Disordered" evidence="3">
    <location>
        <begin position="1231"/>
        <end position="1313"/>
    </location>
</feature>
<gene>
    <name evidence="5" type="ORF">GDO86_001803</name>
</gene>
<dbReference type="SUPFAM" id="SSF103107">
    <property type="entry name" value="Hypothetical protein c14orf129, hspc210"/>
    <property type="match status" value="1"/>
</dbReference>
<keyword evidence="6" id="KW-1185">Reference proteome</keyword>
<dbReference type="InterPro" id="IPR023231">
    <property type="entry name" value="GSKIP_dom_sf"/>
</dbReference>
<proteinExistence type="inferred from homology"/>
<dbReference type="Pfam" id="PF12807">
    <property type="entry name" value="eIF3_p135"/>
    <property type="match status" value="1"/>
</dbReference>
<dbReference type="GO" id="GO:0005737">
    <property type="term" value="C:cytoplasm"/>
    <property type="evidence" value="ECO:0007669"/>
    <property type="project" value="UniProtKB-SubCell"/>
</dbReference>
<dbReference type="PROSITE" id="PS51823">
    <property type="entry name" value="CLU"/>
    <property type="match status" value="1"/>
</dbReference>
<evidence type="ECO:0000256" key="2">
    <source>
        <dbReference type="HAMAP-Rule" id="MF_03013"/>
    </source>
</evidence>
<dbReference type="HAMAP" id="MF_03013">
    <property type="entry name" value="CLU"/>
    <property type="match status" value="1"/>
</dbReference>
<comment type="similarity">
    <text evidence="2">Belongs to the CLU family.</text>
</comment>
<dbReference type="GO" id="GO:0003729">
    <property type="term" value="F:mRNA binding"/>
    <property type="evidence" value="ECO:0007669"/>
    <property type="project" value="TreeGrafter"/>
</dbReference>
<keyword evidence="1 2" id="KW-0963">Cytoplasm</keyword>
<dbReference type="CDD" id="cd15466">
    <property type="entry name" value="CLU-central"/>
    <property type="match status" value="1"/>
</dbReference>
<feature type="domain" description="Clu" evidence="4">
    <location>
        <begin position="355"/>
        <end position="597"/>
    </location>
</feature>
<dbReference type="SUPFAM" id="SSF48452">
    <property type="entry name" value="TPR-like"/>
    <property type="match status" value="2"/>
</dbReference>
<dbReference type="InterPro" id="IPR011990">
    <property type="entry name" value="TPR-like_helical_dom_sf"/>
</dbReference>
<accession>A0A8T2KK56</accession>
<dbReference type="Pfam" id="PF05303">
    <property type="entry name" value="GSKIP_dom"/>
    <property type="match status" value="1"/>
</dbReference>
<comment type="caution">
    <text evidence="5">The sequence shown here is derived from an EMBL/GenBank/DDBJ whole genome shotgun (WGS) entry which is preliminary data.</text>
</comment>
<dbReference type="PANTHER" id="PTHR12601:SF50">
    <property type="entry name" value="CLUSTERED MITOCHONDRIA PROTEIN HOMOLOG"/>
    <property type="match status" value="1"/>
</dbReference>
<dbReference type="GO" id="GO:0007005">
    <property type="term" value="P:mitochondrion organization"/>
    <property type="evidence" value="ECO:0007669"/>
    <property type="project" value="UniProtKB-UniRule"/>
</dbReference>
<evidence type="ECO:0000313" key="5">
    <source>
        <dbReference type="EMBL" id="KAG8455747.1"/>
    </source>
</evidence>
<protein>
    <recommendedName>
        <fullName evidence="2">Clustered mitochondria protein homolog</fullName>
    </recommendedName>
</protein>
<dbReference type="InterPro" id="IPR033646">
    <property type="entry name" value="CLU-central"/>
</dbReference>
<feature type="region of interest" description="Disordered" evidence="3">
    <location>
        <begin position="837"/>
        <end position="864"/>
    </location>
</feature>
<evidence type="ECO:0000256" key="3">
    <source>
        <dbReference type="SAM" id="MobiDB-lite"/>
    </source>
</evidence>
<dbReference type="OrthoDB" id="1414216at2759"/>
<dbReference type="FunFam" id="3.30.2280.10:FF:000001">
    <property type="entry name" value="Clustered mitochondria (CluA/CLU1) homolog"/>
    <property type="match status" value="1"/>
</dbReference>
<comment type="subcellular location">
    <subcellularLocation>
        <location evidence="2">Cytoplasm</location>
    </subcellularLocation>
    <subcellularLocation>
        <location evidence="2">Cytoplasmic granule</location>
    </subcellularLocation>
</comment>
<dbReference type="InterPro" id="IPR007967">
    <property type="entry name" value="GSKIP_dom"/>
</dbReference>
<dbReference type="Pfam" id="PF13424">
    <property type="entry name" value="TPR_12"/>
    <property type="match status" value="2"/>
</dbReference>
<feature type="compositionally biased region" description="Polar residues" evidence="3">
    <location>
        <begin position="1291"/>
        <end position="1302"/>
    </location>
</feature>
<keyword evidence="2" id="KW-0694">RNA-binding</keyword>
<dbReference type="InterPro" id="IPR028275">
    <property type="entry name" value="CLU_N"/>
</dbReference>
<dbReference type="InterPro" id="IPR027523">
    <property type="entry name" value="CLU_prot"/>
</dbReference>
<dbReference type="PANTHER" id="PTHR12601">
    <property type="entry name" value="EUKARYOTIC TRANSLATION INITIATION FACTOR 3 SUBUNIT EIF-3"/>
    <property type="match status" value="1"/>
</dbReference>
<dbReference type="Proteomes" id="UP000812440">
    <property type="component" value="Chromosome 1"/>
</dbReference>
<dbReference type="FunFam" id="1.25.40.10:FF:000099">
    <property type="entry name" value="Clustered mitochondria protein homolog"/>
    <property type="match status" value="1"/>
</dbReference>
<dbReference type="InterPro" id="IPR025697">
    <property type="entry name" value="CLU_dom"/>
</dbReference>
<evidence type="ECO:0000256" key="1">
    <source>
        <dbReference type="ARBA" id="ARBA00022490"/>
    </source>
</evidence>
<organism evidence="5 6">
    <name type="scientific">Hymenochirus boettgeri</name>
    <name type="common">Congo dwarf clawed frog</name>
    <dbReference type="NCBI Taxonomy" id="247094"/>
    <lineage>
        <taxon>Eukaryota</taxon>
        <taxon>Metazoa</taxon>
        <taxon>Chordata</taxon>
        <taxon>Craniata</taxon>
        <taxon>Vertebrata</taxon>
        <taxon>Euteleostomi</taxon>
        <taxon>Amphibia</taxon>
        <taxon>Batrachia</taxon>
        <taxon>Anura</taxon>
        <taxon>Pipoidea</taxon>
        <taxon>Pipidae</taxon>
        <taxon>Pipinae</taxon>
        <taxon>Hymenochirus</taxon>
    </lineage>
</organism>
<reference evidence="5" key="1">
    <citation type="thesis" date="2020" institute="ProQuest LLC" country="789 East Eisenhower Parkway, Ann Arbor, MI, USA">
        <title>Comparative Genomics and Chromosome Evolution.</title>
        <authorList>
            <person name="Mudd A.B."/>
        </authorList>
    </citation>
    <scope>NUCLEOTIDE SEQUENCE</scope>
    <source>
        <strain evidence="5">Female2</strain>
        <tissue evidence="5">Blood</tissue>
    </source>
</reference>